<feature type="compositionally biased region" description="Acidic residues" evidence="1">
    <location>
        <begin position="123"/>
        <end position="133"/>
    </location>
</feature>
<dbReference type="EMBL" id="JACJSG010000020">
    <property type="protein sequence ID" value="MBD2502135.1"/>
    <property type="molecule type" value="Genomic_DNA"/>
</dbReference>
<evidence type="ECO:0000313" key="2">
    <source>
        <dbReference type="EMBL" id="MBD2502135.1"/>
    </source>
</evidence>
<keyword evidence="3" id="KW-1185">Reference proteome</keyword>
<protein>
    <submittedName>
        <fullName evidence="2">RebB family R body protein</fullName>
    </submittedName>
</protein>
<sequence>MTNAASTPNPSSGNDPNKSNDALPKDIRESIAIANAKSVAEQPAMLSNLNFANLMTNHNLSQQNALTNQQAMYQLAITAIAKAVNKVSDLSPTEGLAIAKLDTSNDVAQQIADLKAANRDNNSEEGEEIEEEE</sequence>
<dbReference type="RefSeq" id="WP_190474083.1">
    <property type="nucleotide sequence ID" value="NZ_JACJSG010000020.1"/>
</dbReference>
<organism evidence="2 3">
    <name type="scientific">Anabaena azotica FACHB-119</name>
    <dbReference type="NCBI Taxonomy" id="947527"/>
    <lineage>
        <taxon>Bacteria</taxon>
        <taxon>Bacillati</taxon>
        <taxon>Cyanobacteriota</taxon>
        <taxon>Cyanophyceae</taxon>
        <taxon>Nostocales</taxon>
        <taxon>Nostocaceae</taxon>
        <taxon>Anabaena</taxon>
        <taxon>Anabaena azotica</taxon>
    </lineage>
</organism>
<gene>
    <name evidence="2" type="ORF">H6G83_16195</name>
</gene>
<feature type="region of interest" description="Disordered" evidence="1">
    <location>
        <begin position="114"/>
        <end position="133"/>
    </location>
</feature>
<feature type="compositionally biased region" description="Polar residues" evidence="1">
    <location>
        <begin position="1"/>
        <end position="20"/>
    </location>
</feature>
<evidence type="ECO:0000256" key="1">
    <source>
        <dbReference type="SAM" id="MobiDB-lite"/>
    </source>
</evidence>
<accession>A0ABR8D4M2</accession>
<comment type="caution">
    <text evidence="2">The sequence shown here is derived from an EMBL/GenBank/DDBJ whole genome shotgun (WGS) entry which is preliminary data.</text>
</comment>
<reference evidence="2 3" key="1">
    <citation type="journal article" date="2020" name="ISME J.">
        <title>Comparative genomics reveals insights into cyanobacterial evolution and habitat adaptation.</title>
        <authorList>
            <person name="Chen M.Y."/>
            <person name="Teng W.K."/>
            <person name="Zhao L."/>
            <person name="Hu C.X."/>
            <person name="Zhou Y.K."/>
            <person name="Han B.P."/>
            <person name="Song L.R."/>
            <person name="Shu W.S."/>
        </authorList>
    </citation>
    <scope>NUCLEOTIDE SEQUENCE [LARGE SCALE GENOMIC DNA]</scope>
    <source>
        <strain evidence="2 3">FACHB-119</strain>
    </source>
</reference>
<feature type="region of interest" description="Disordered" evidence="1">
    <location>
        <begin position="1"/>
        <end position="26"/>
    </location>
</feature>
<proteinExistence type="predicted"/>
<dbReference type="Proteomes" id="UP000661112">
    <property type="component" value="Unassembled WGS sequence"/>
</dbReference>
<name>A0ABR8D4M2_9NOST</name>
<evidence type="ECO:0000313" key="3">
    <source>
        <dbReference type="Proteomes" id="UP000661112"/>
    </source>
</evidence>